<dbReference type="FunFam" id="1.10.10.10:FF:000001">
    <property type="entry name" value="LysR family transcriptional regulator"/>
    <property type="match status" value="1"/>
</dbReference>
<evidence type="ECO:0000256" key="4">
    <source>
        <dbReference type="ARBA" id="ARBA00023163"/>
    </source>
</evidence>
<dbReference type="Proteomes" id="UP000462055">
    <property type="component" value="Unassembled WGS sequence"/>
</dbReference>
<keyword evidence="3" id="KW-0238">DNA-binding</keyword>
<dbReference type="RefSeq" id="WP_151592160.1">
    <property type="nucleotide sequence ID" value="NZ_WBMS02000003.1"/>
</dbReference>
<dbReference type="InterPro" id="IPR036388">
    <property type="entry name" value="WH-like_DNA-bd_sf"/>
</dbReference>
<comment type="similarity">
    <text evidence="1">Belongs to the LysR transcriptional regulatory family.</text>
</comment>
<feature type="domain" description="HTH lysR-type" evidence="5">
    <location>
        <begin position="1"/>
        <end position="58"/>
    </location>
</feature>
<organism evidence="6 7">
    <name type="scientific">Actinomadura physcomitrii</name>
    <dbReference type="NCBI Taxonomy" id="2650748"/>
    <lineage>
        <taxon>Bacteria</taxon>
        <taxon>Bacillati</taxon>
        <taxon>Actinomycetota</taxon>
        <taxon>Actinomycetes</taxon>
        <taxon>Streptosporangiales</taxon>
        <taxon>Thermomonosporaceae</taxon>
        <taxon>Actinomadura</taxon>
    </lineage>
</organism>
<dbReference type="Pfam" id="PF00126">
    <property type="entry name" value="HTH_1"/>
    <property type="match status" value="1"/>
</dbReference>
<dbReference type="InterPro" id="IPR000847">
    <property type="entry name" value="LysR_HTH_N"/>
</dbReference>
<dbReference type="AlphaFoldDB" id="A0A6I4MCQ3"/>
<dbReference type="SUPFAM" id="SSF46785">
    <property type="entry name" value="Winged helix' DNA-binding domain"/>
    <property type="match status" value="1"/>
</dbReference>
<dbReference type="GO" id="GO:0003700">
    <property type="term" value="F:DNA-binding transcription factor activity"/>
    <property type="evidence" value="ECO:0007669"/>
    <property type="project" value="InterPro"/>
</dbReference>
<keyword evidence="4" id="KW-0804">Transcription</keyword>
<evidence type="ECO:0000256" key="1">
    <source>
        <dbReference type="ARBA" id="ARBA00009437"/>
    </source>
</evidence>
<dbReference type="CDD" id="cd05466">
    <property type="entry name" value="PBP2_LTTR_substrate"/>
    <property type="match status" value="1"/>
</dbReference>
<reference evidence="6" key="1">
    <citation type="submission" date="2019-12" db="EMBL/GenBank/DDBJ databases">
        <title>Actinomadura physcomitrii sp. nov., a novel actinomycete isolated from moss [Physcomitrium sphaericum (Ludw) Fuernr].</title>
        <authorList>
            <person name="Zhuang X."/>
        </authorList>
    </citation>
    <scope>NUCLEOTIDE SEQUENCE [LARGE SCALE GENOMIC DNA]</scope>
    <source>
        <strain evidence="6">LD22</strain>
    </source>
</reference>
<keyword evidence="2" id="KW-0805">Transcription regulation</keyword>
<dbReference type="PANTHER" id="PTHR30126:SF39">
    <property type="entry name" value="HTH-TYPE TRANSCRIPTIONAL REGULATOR CYSL"/>
    <property type="match status" value="1"/>
</dbReference>
<sequence>MDLRLLRYFRVVVDQGSITKAAEALYIAQPSLSQAIRTLERQLGVQLFDRSGRRLVLTAAGKSLAAAARTIESDVERARAAVRAVRDLGGGRLELAATATLEVDPLPELAGRLRREHPGILLSIVSPGGAVQVVDEVRHGRAEIGLIELPARTETLRIRRLKTDEITLVLPPALAEGLPDPVPLDAVAAVPLVIADVDAATMPVPGCQVAVECAHRQAVWDLVRLGAGATFLPRHLAETQLRDVVIRSLCPHLEQDIGLVFRSGELSPAARAFMGVAGVELGG</sequence>
<dbReference type="PRINTS" id="PR00039">
    <property type="entry name" value="HTHLYSR"/>
</dbReference>
<evidence type="ECO:0000259" key="5">
    <source>
        <dbReference type="PROSITE" id="PS50931"/>
    </source>
</evidence>
<evidence type="ECO:0000256" key="3">
    <source>
        <dbReference type="ARBA" id="ARBA00023125"/>
    </source>
</evidence>
<evidence type="ECO:0000313" key="7">
    <source>
        <dbReference type="Proteomes" id="UP000462055"/>
    </source>
</evidence>
<evidence type="ECO:0000313" key="6">
    <source>
        <dbReference type="EMBL" id="MVZ99925.1"/>
    </source>
</evidence>
<dbReference type="InterPro" id="IPR036390">
    <property type="entry name" value="WH_DNA-bd_sf"/>
</dbReference>
<dbReference type="GO" id="GO:0000976">
    <property type="term" value="F:transcription cis-regulatory region binding"/>
    <property type="evidence" value="ECO:0007669"/>
    <property type="project" value="TreeGrafter"/>
</dbReference>
<dbReference type="Gene3D" id="3.40.190.10">
    <property type="entry name" value="Periplasmic binding protein-like II"/>
    <property type="match status" value="3"/>
</dbReference>
<comment type="caution">
    <text evidence="6">The sequence shown here is derived from an EMBL/GenBank/DDBJ whole genome shotgun (WGS) entry which is preliminary data.</text>
</comment>
<dbReference type="PANTHER" id="PTHR30126">
    <property type="entry name" value="HTH-TYPE TRANSCRIPTIONAL REGULATOR"/>
    <property type="match status" value="1"/>
</dbReference>
<keyword evidence="7" id="KW-1185">Reference proteome</keyword>
<dbReference type="Gene3D" id="1.10.10.10">
    <property type="entry name" value="Winged helix-like DNA-binding domain superfamily/Winged helix DNA-binding domain"/>
    <property type="match status" value="1"/>
</dbReference>
<name>A0A6I4MCQ3_9ACTN</name>
<dbReference type="SUPFAM" id="SSF53850">
    <property type="entry name" value="Periplasmic binding protein-like II"/>
    <property type="match status" value="1"/>
</dbReference>
<gene>
    <name evidence="6" type="ORF">F8568_005940</name>
</gene>
<accession>A0A6I4MCQ3</accession>
<dbReference type="InterPro" id="IPR005119">
    <property type="entry name" value="LysR_subst-bd"/>
</dbReference>
<evidence type="ECO:0000256" key="2">
    <source>
        <dbReference type="ARBA" id="ARBA00023015"/>
    </source>
</evidence>
<dbReference type="EMBL" id="WBMS02000003">
    <property type="protein sequence ID" value="MVZ99925.1"/>
    <property type="molecule type" value="Genomic_DNA"/>
</dbReference>
<dbReference type="Pfam" id="PF03466">
    <property type="entry name" value="LysR_substrate"/>
    <property type="match status" value="1"/>
</dbReference>
<dbReference type="PROSITE" id="PS50931">
    <property type="entry name" value="HTH_LYSR"/>
    <property type="match status" value="1"/>
</dbReference>
<protein>
    <submittedName>
        <fullName evidence="6">LysR family transcriptional regulator</fullName>
    </submittedName>
</protein>
<proteinExistence type="inferred from homology"/>